<evidence type="ECO:0000256" key="5">
    <source>
        <dbReference type="SAM" id="Coils"/>
    </source>
</evidence>
<dbReference type="Pfam" id="PF14634">
    <property type="entry name" value="zf-RING_5"/>
    <property type="match status" value="1"/>
</dbReference>
<evidence type="ECO:0000256" key="4">
    <source>
        <dbReference type="PROSITE-ProRule" id="PRU00175"/>
    </source>
</evidence>
<feature type="compositionally biased region" description="Basic and acidic residues" evidence="6">
    <location>
        <begin position="504"/>
        <end position="524"/>
    </location>
</feature>
<accession>A0ABR1J4H5</accession>
<gene>
    <name evidence="8" type="ORF">VKT23_014276</name>
</gene>
<evidence type="ECO:0000259" key="7">
    <source>
        <dbReference type="PROSITE" id="PS50089"/>
    </source>
</evidence>
<feature type="compositionally biased region" description="Polar residues" evidence="6">
    <location>
        <begin position="666"/>
        <end position="692"/>
    </location>
</feature>
<evidence type="ECO:0000256" key="2">
    <source>
        <dbReference type="ARBA" id="ARBA00022771"/>
    </source>
</evidence>
<sequence>MLCLGPASSCDVCLDPFGADHKAPCSIECGHVFCLDCLDQLPSPTCPLCRETFNFRSSVKLHVDVDGCGAAQSSVYVEARGLQREIANVANEGTTEPRLRELISRCKTFLHSQSREMFEDLRVSHRMLAYLCEIKSKLRAQSQEVSRLDTERVHLHGEIERLEAEKAAEIARLEAEKIDKENVILELERLNREERDRARDAELESRRKGMEMQARYIEQLEIANKLRADLDNLRNGVVRISTAGDFYQEQPKSVEAPLISVSTPPFQDERSISPEDLHPVPEQELLISPFPEFATSTLPMEFSTLPTTDDHSEESLTVPGCGAAGCPLSCNCQSVQLFSTTSAPLDLPSPGVPSLLSLTAPRANDSPRSTSSYSPRTPSDRPAIEDLPPTCPPSPPLHSTTNYHVERLRNLLTDSSPTITASMPELVSSYREREGMQLSSSPRQSISSRSLESSTASLPTQPLPVPSVQPSSVVTTEVTTATSQPFQHRTGLSSASSAAQALERLTKERQKVERERRRAEKMDDSPADDSSRNPSRPVSGVPDIPVDSNYASSRSHSSYYSGVSADVTGSKGHHQSYHGNGMDSQRSSYSTPSTLAIRVEGRSSRPRLDTSHYSADANSSTKVESRARSSSRVQQDGTDADRSSYSNPSNLSAKMESRTSRSSSRVQQEAPINSATSGDRSSSSNPSAVTSKPESRSSRSSSKMQHHEVSQSSSKHYVPIQREGSYNYNSVSASNPSSYRDYDSALYANTPPTASHLSRQSSTSMASTQTKPTGSSAIAKDSSNSYRQYGISNGKSKLVPTSSSLSANVGYAHA</sequence>
<protein>
    <recommendedName>
        <fullName evidence="7">RING-type domain-containing protein</fullName>
    </recommendedName>
</protein>
<feature type="compositionally biased region" description="Basic and acidic residues" evidence="6">
    <location>
        <begin position="599"/>
        <end position="610"/>
    </location>
</feature>
<feature type="compositionally biased region" description="Low complexity" evidence="6">
    <location>
        <begin position="366"/>
        <end position="377"/>
    </location>
</feature>
<dbReference type="Gene3D" id="3.30.40.10">
    <property type="entry name" value="Zinc/RING finger domain, C3HC4 (zinc finger)"/>
    <property type="match status" value="1"/>
</dbReference>
<evidence type="ECO:0000313" key="8">
    <source>
        <dbReference type="EMBL" id="KAK7447064.1"/>
    </source>
</evidence>
<dbReference type="InterPro" id="IPR001841">
    <property type="entry name" value="Znf_RING"/>
</dbReference>
<evidence type="ECO:0000256" key="3">
    <source>
        <dbReference type="ARBA" id="ARBA00022833"/>
    </source>
</evidence>
<evidence type="ECO:0000256" key="1">
    <source>
        <dbReference type="ARBA" id="ARBA00022723"/>
    </source>
</evidence>
<feature type="domain" description="RING-type" evidence="7">
    <location>
        <begin position="10"/>
        <end position="50"/>
    </location>
</feature>
<keyword evidence="1" id="KW-0479">Metal-binding</keyword>
<keyword evidence="2 4" id="KW-0863">Zinc-finger</keyword>
<dbReference type="PROSITE" id="PS50089">
    <property type="entry name" value="ZF_RING_2"/>
    <property type="match status" value="1"/>
</dbReference>
<comment type="caution">
    <text evidence="8">The sequence shown here is derived from an EMBL/GenBank/DDBJ whole genome shotgun (WGS) entry which is preliminary data.</text>
</comment>
<dbReference type="SUPFAM" id="SSF57850">
    <property type="entry name" value="RING/U-box"/>
    <property type="match status" value="1"/>
</dbReference>
<reference evidence="8 9" key="1">
    <citation type="submission" date="2024-01" db="EMBL/GenBank/DDBJ databases">
        <title>A draft genome for the cacao thread blight pathogen Marasmiellus scandens.</title>
        <authorList>
            <person name="Baruah I.K."/>
            <person name="Leung J."/>
            <person name="Bukari Y."/>
            <person name="Amoako-Attah I."/>
            <person name="Meinhardt L.W."/>
            <person name="Bailey B.A."/>
            <person name="Cohen S.P."/>
        </authorList>
    </citation>
    <scope>NUCLEOTIDE SEQUENCE [LARGE SCALE GENOMIC DNA]</scope>
    <source>
        <strain evidence="8 9">GH-19</strain>
    </source>
</reference>
<feature type="compositionally biased region" description="Low complexity" evidence="6">
    <location>
        <begin position="468"/>
        <end position="485"/>
    </location>
</feature>
<evidence type="ECO:0000256" key="6">
    <source>
        <dbReference type="SAM" id="MobiDB-lite"/>
    </source>
</evidence>
<organism evidence="8 9">
    <name type="scientific">Marasmiellus scandens</name>
    <dbReference type="NCBI Taxonomy" id="2682957"/>
    <lineage>
        <taxon>Eukaryota</taxon>
        <taxon>Fungi</taxon>
        <taxon>Dikarya</taxon>
        <taxon>Basidiomycota</taxon>
        <taxon>Agaricomycotina</taxon>
        <taxon>Agaricomycetes</taxon>
        <taxon>Agaricomycetidae</taxon>
        <taxon>Agaricales</taxon>
        <taxon>Marasmiineae</taxon>
        <taxon>Omphalotaceae</taxon>
        <taxon>Marasmiellus</taxon>
    </lineage>
</organism>
<dbReference type="EMBL" id="JBANRG010000042">
    <property type="protein sequence ID" value="KAK7447064.1"/>
    <property type="molecule type" value="Genomic_DNA"/>
</dbReference>
<dbReference type="Proteomes" id="UP001498398">
    <property type="component" value="Unassembled WGS sequence"/>
</dbReference>
<feature type="coiled-coil region" evidence="5">
    <location>
        <begin position="145"/>
        <end position="204"/>
    </location>
</feature>
<feature type="compositionally biased region" description="Polar residues" evidence="6">
    <location>
        <begin position="582"/>
        <end position="594"/>
    </location>
</feature>
<name>A0ABR1J4H5_9AGAR</name>
<evidence type="ECO:0000313" key="9">
    <source>
        <dbReference type="Proteomes" id="UP001498398"/>
    </source>
</evidence>
<feature type="compositionally biased region" description="Low complexity" evidence="6">
    <location>
        <begin position="439"/>
        <end position="460"/>
    </location>
</feature>
<proteinExistence type="predicted"/>
<dbReference type="SMART" id="SM00184">
    <property type="entry name" value="RING"/>
    <property type="match status" value="1"/>
</dbReference>
<feature type="region of interest" description="Disordered" evidence="6">
    <location>
        <begin position="354"/>
        <end position="401"/>
    </location>
</feature>
<keyword evidence="9" id="KW-1185">Reference proteome</keyword>
<feature type="compositionally biased region" description="Polar residues" evidence="6">
    <location>
        <begin position="611"/>
        <end position="652"/>
    </location>
</feature>
<feature type="compositionally biased region" description="Low complexity" evidence="6">
    <location>
        <begin position="548"/>
        <end position="564"/>
    </location>
</feature>
<dbReference type="InterPro" id="IPR013083">
    <property type="entry name" value="Znf_RING/FYVE/PHD"/>
</dbReference>
<dbReference type="PROSITE" id="PS00518">
    <property type="entry name" value="ZF_RING_1"/>
    <property type="match status" value="1"/>
</dbReference>
<keyword evidence="3" id="KW-0862">Zinc</keyword>
<feature type="compositionally biased region" description="Polar residues" evidence="6">
    <location>
        <begin position="750"/>
        <end position="807"/>
    </location>
</feature>
<feature type="compositionally biased region" description="Polar residues" evidence="6">
    <location>
        <begin position="724"/>
        <end position="738"/>
    </location>
</feature>
<dbReference type="InterPro" id="IPR017907">
    <property type="entry name" value="Znf_RING_CS"/>
</dbReference>
<keyword evidence="5" id="KW-0175">Coiled coil</keyword>
<feature type="region of interest" description="Disordered" evidence="6">
    <location>
        <begin position="430"/>
        <end position="814"/>
    </location>
</feature>